<name>A0A2B4RRX0_STYPI</name>
<gene>
    <name evidence="2" type="ORF">AWC38_SpisGene16525</name>
</gene>
<protein>
    <submittedName>
        <fullName evidence="2">Uncharacterized protein</fullName>
    </submittedName>
</protein>
<feature type="region of interest" description="Disordered" evidence="1">
    <location>
        <begin position="68"/>
        <end position="97"/>
    </location>
</feature>
<keyword evidence="3" id="KW-1185">Reference proteome</keyword>
<comment type="caution">
    <text evidence="2">The sequence shown here is derived from an EMBL/GenBank/DDBJ whole genome shotgun (WGS) entry which is preliminary data.</text>
</comment>
<dbReference type="Proteomes" id="UP000225706">
    <property type="component" value="Unassembled WGS sequence"/>
</dbReference>
<evidence type="ECO:0000313" key="2">
    <source>
        <dbReference type="EMBL" id="PFX19078.1"/>
    </source>
</evidence>
<dbReference type="EMBL" id="LSMT01000378">
    <property type="protein sequence ID" value="PFX19078.1"/>
    <property type="molecule type" value="Genomic_DNA"/>
</dbReference>
<feature type="compositionally biased region" description="Acidic residues" evidence="1">
    <location>
        <begin position="77"/>
        <end position="87"/>
    </location>
</feature>
<reference evidence="3" key="1">
    <citation type="journal article" date="2017" name="bioRxiv">
        <title>Comparative analysis of the genomes of Stylophora pistillata and Acropora digitifera provides evidence for extensive differences between species of corals.</title>
        <authorList>
            <person name="Voolstra C.R."/>
            <person name="Li Y."/>
            <person name="Liew Y.J."/>
            <person name="Baumgarten S."/>
            <person name="Zoccola D."/>
            <person name="Flot J.-F."/>
            <person name="Tambutte S."/>
            <person name="Allemand D."/>
            <person name="Aranda M."/>
        </authorList>
    </citation>
    <scope>NUCLEOTIDE SEQUENCE [LARGE SCALE GENOMIC DNA]</scope>
</reference>
<proteinExistence type="predicted"/>
<evidence type="ECO:0000313" key="3">
    <source>
        <dbReference type="Proteomes" id="UP000225706"/>
    </source>
</evidence>
<organism evidence="2 3">
    <name type="scientific">Stylophora pistillata</name>
    <name type="common">Smooth cauliflower coral</name>
    <dbReference type="NCBI Taxonomy" id="50429"/>
    <lineage>
        <taxon>Eukaryota</taxon>
        <taxon>Metazoa</taxon>
        <taxon>Cnidaria</taxon>
        <taxon>Anthozoa</taxon>
        <taxon>Hexacorallia</taxon>
        <taxon>Scleractinia</taxon>
        <taxon>Astrocoeniina</taxon>
        <taxon>Pocilloporidae</taxon>
        <taxon>Stylophora</taxon>
    </lineage>
</organism>
<sequence>MSLGSGALKVGREPERFRHSSQNLQRFAISNRAAKISSKCQHEMQRAAFNWFLSDELKKIFETRRHREIRQRKCSEESEPSEEEDNSDEKHEEKEGWKLLTKAIESKRLRAQLDTTISEG</sequence>
<accession>A0A2B4RRX0</accession>
<feature type="region of interest" description="Disordered" evidence="1">
    <location>
        <begin position="1"/>
        <end position="20"/>
    </location>
</feature>
<dbReference type="AlphaFoldDB" id="A0A2B4RRX0"/>
<feature type="compositionally biased region" description="Basic and acidic residues" evidence="1">
    <location>
        <begin position="88"/>
        <end position="97"/>
    </location>
</feature>
<evidence type="ECO:0000256" key="1">
    <source>
        <dbReference type="SAM" id="MobiDB-lite"/>
    </source>
</evidence>